<evidence type="ECO:0000256" key="2">
    <source>
        <dbReference type="ARBA" id="ARBA00012438"/>
    </source>
</evidence>
<dbReference type="InterPro" id="IPR018060">
    <property type="entry name" value="HTH_AraC"/>
</dbReference>
<evidence type="ECO:0000256" key="5">
    <source>
        <dbReference type="ARBA" id="ARBA00022741"/>
    </source>
</evidence>
<keyword evidence="6" id="KW-0418">Kinase</keyword>
<feature type="transmembrane region" description="Helical" evidence="12">
    <location>
        <begin position="6"/>
        <end position="24"/>
    </location>
</feature>
<dbReference type="PROSITE" id="PS00041">
    <property type="entry name" value="HTH_ARAC_FAMILY_1"/>
    <property type="match status" value="1"/>
</dbReference>
<name>A0A5J4RNZ4_9ZZZZ</name>
<dbReference type="CDD" id="cd00082">
    <property type="entry name" value="HisKA"/>
    <property type="match status" value="1"/>
</dbReference>
<accession>A0A5J4RNZ4</accession>
<comment type="caution">
    <text evidence="16">The sequence shown here is derived from an EMBL/GenBank/DDBJ whole genome shotgun (WGS) entry which is preliminary data.</text>
</comment>
<gene>
    <name evidence="16" type="ORF">EZS27_016115</name>
</gene>
<dbReference type="PROSITE" id="PS50110">
    <property type="entry name" value="RESPONSE_REGULATORY"/>
    <property type="match status" value="1"/>
</dbReference>
<dbReference type="PROSITE" id="PS50109">
    <property type="entry name" value="HIS_KIN"/>
    <property type="match status" value="1"/>
</dbReference>
<feature type="non-terminal residue" evidence="16">
    <location>
        <position position="1"/>
    </location>
</feature>
<dbReference type="CDD" id="cd17574">
    <property type="entry name" value="REC_OmpR"/>
    <property type="match status" value="1"/>
</dbReference>
<dbReference type="GO" id="GO:0003700">
    <property type="term" value="F:DNA-binding transcription factor activity"/>
    <property type="evidence" value="ECO:0007669"/>
    <property type="project" value="InterPro"/>
</dbReference>
<dbReference type="SUPFAM" id="SSF55874">
    <property type="entry name" value="ATPase domain of HSP90 chaperone/DNA topoisomerase II/histidine kinase"/>
    <property type="match status" value="1"/>
</dbReference>
<keyword evidence="5" id="KW-0547">Nucleotide-binding</keyword>
<reference evidence="16" key="1">
    <citation type="submission" date="2019-03" db="EMBL/GenBank/DDBJ databases">
        <title>Single cell metagenomics reveals metabolic interactions within the superorganism composed of flagellate Streblomastix strix and complex community of Bacteroidetes bacteria on its surface.</title>
        <authorList>
            <person name="Treitli S.C."/>
            <person name="Kolisko M."/>
            <person name="Husnik F."/>
            <person name="Keeling P."/>
            <person name="Hampl V."/>
        </authorList>
    </citation>
    <scope>NUCLEOTIDE SEQUENCE</scope>
    <source>
        <strain evidence="16">STM</strain>
    </source>
</reference>
<evidence type="ECO:0000256" key="8">
    <source>
        <dbReference type="ARBA" id="ARBA00023012"/>
    </source>
</evidence>
<dbReference type="InterPro" id="IPR018062">
    <property type="entry name" value="HTH_AraC-typ_CS"/>
</dbReference>
<keyword evidence="12" id="KW-0812">Transmembrane</keyword>
<evidence type="ECO:0000256" key="12">
    <source>
        <dbReference type="SAM" id="Phobius"/>
    </source>
</evidence>
<keyword evidence="8" id="KW-0902">Two-component regulatory system</keyword>
<dbReference type="Gene3D" id="3.40.50.2300">
    <property type="match status" value="1"/>
</dbReference>
<dbReference type="PANTHER" id="PTHR43547">
    <property type="entry name" value="TWO-COMPONENT HISTIDINE KINASE"/>
    <property type="match status" value="1"/>
</dbReference>
<dbReference type="PRINTS" id="PR00344">
    <property type="entry name" value="BCTRLSENSOR"/>
</dbReference>
<evidence type="ECO:0000259" key="15">
    <source>
        <dbReference type="PROSITE" id="PS50110"/>
    </source>
</evidence>
<dbReference type="FunFam" id="1.10.287.130:FF:000045">
    <property type="entry name" value="Two-component system sensor histidine kinase/response regulator"/>
    <property type="match status" value="1"/>
</dbReference>
<dbReference type="Gene3D" id="1.10.287.130">
    <property type="match status" value="1"/>
</dbReference>
<dbReference type="GO" id="GO:0043565">
    <property type="term" value="F:sequence-specific DNA binding"/>
    <property type="evidence" value="ECO:0007669"/>
    <property type="project" value="InterPro"/>
</dbReference>
<protein>
    <recommendedName>
        <fullName evidence="2">histidine kinase</fullName>
        <ecNumber evidence="2">2.7.13.3</ecNumber>
    </recommendedName>
</protein>
<evidence type="ECO:0000313" key="16">
    <source>
        <dbReference type="EMBL" id="KAA6335666.1"/>
    </source>
</evidence>
<evidence type="ECO:0000256" key="10">
    <source>
        <dbReference type="ARBA" id="ARBA00023125"/>
    </source>
</evidence>
<evidence type="ECO:0000256" key="7">
    <source>
        <dbReference type="ARBA" id="ARBA00022840"/>
    </source>
</evidence>
<dbReference type="Gene3D" id="1.10.10.60">
    <property type="entry name" value="Homeodomain-like"/>
    <property type="match status" value="1"/>
</dbReference>
<dbReference type="SMART" id="SM00342">
    <property type="entry name" value="HTH_ARAC"/>
    <property type="match status" value="1"/>
</dbReference>
<evidence type="ECO:0000256" key="11">
    <source>
        <dbReference type="ARBA" id="ARBA00023163"/>
    </source>
</evidence>
<feature type="domain" description="Response regulatory" evidence="15">
    <location>
        <begin position="329"/>
        <end position="444"/>
    </location>
</feature>
<dbReference type="FunFam" id="3.30.565.10:FF:000037">
    <property type="entry name" value="Hybrid sensor histidine kinase/response regulator"/>
    <property type="match status" value="1"/>
</dbReference>
<dbReference type="SUPFAM" id="SSF52172">
    <property type="entry name" value="CheY-like"/>
    <property type="match status" value="1"/>
</dbReference>
<keyword evidence="11" id="KW-0804">Transcription</keyword>
<dbReference type="InterPro" id="IPR036890">
    <property type="entry name" value="HATPase_C_sf"/>
</dbReference>
<dbReference type="InterPro" id="IPR003594">
    <property type="entry name" value="HATPase_dom"/>
</dbReference>
<dbReference type="PANTHER" id="PTHR43547:SF2">
    <property type="entry name" value="HYBRID SIGNAL TRANSDUCTION HISTIDINE KINASE C"/>
    <property type="match status" value="1"/>
</dbReference>
<dbReference type="SUPFAM" id="SSF46689">
    <property type="entry name" value="Homeodomain-like"/>
    <property type="match status" value="1"/>
</dbReference>
<evidence type="ECO:0000256" key="9">
    <source>
        <dbReference type="ARBA" id="ARBA00023015"/>
    </source>
</evidence>
<dbReference type="Pfam" id="PF00512">
    <property type="entry name" value="HisKA"/>
    <property type="match status" value="1"/>
</dbReference>
<evidence type="ECO:0000259" key="13">
    <source>
        <dbReference type="PROSITE" id="PS01124"/>
    </source>
</evidence>
<feature type="domain" description="Histidine kinase" evidence="14">
    <location>
        <begin position="52"/>
        <end position="279"/>
    </location>
</feature>
<dbReference type="Pfam" id="PF00072">
    <property type="entry name" value="Response_reg"/>
    <property type="match status" value="1"/>
</dbReference>
<dbReference type="InterPro" id="IPR036097">
    <property type="entry name" value="HisK_dim/P_sf"/>
</dbReference>
<dbReference type="Pfam" id="PF12833">
    <property type="entry name" value="HTH_18"/>
    <property type="match status" value="1"/>
</dbReference>
<keyword evidence="3" id="KW-0597">Phosphoprotein</keyword>
<dbReference type="InterPro" id="IPR011006">
    <property type="entry name" value="CheY-like_superfamily"/>
</dbReference>
<dbReference type="PROSITE" id="PS01124">
    <property type="entry name" value="HTH_ARAC_FAMILY_2"/>
    <property type="match status" value="1"/>
</dbReference>
<organism evidence="16">
    <name type="scientific">termite gut metagenome</name>
    <dbReference type="NCBI Taxonomy" id="433724"/>
    <lineage>
        <taxon>unclassified sequences</taxon>
        <taxon>metagenomes</taxon>
        <taxon>organismal metagenomes</taxon>
    </lineage>
</organism>
<dbReference type="GO" id="GO:0000155">
    <property type="term" value="F:phosphorelay sensor kinase activity"/>
    <property type="evidence" value="ECO:0007669"/>
    <property type="project" value="InterPro"/>
</dbReference>
<evidence type="ECO:0000259" key="14">
    <source>
        <dbReference type="PROSITE" id="PS50109"/>
    </source>
</evidence>
<dbReference type="InterPro" id="IPR003661">
    <property type="entry name" value="HisK_dim/P_dom"/>
</dbReference>
<dbReference type="Pfam" id="PF02518">
    <property type="entry name" value="HATPase_c"/>
    <property type="match status" value="1"/>
</dbReference>
<comment type="catalytic activity">
    <reaction evidence="1">
        <text>ATP + protein L-histidine = ADP + protein N-phospho-L-histidine.</text>
        <dbReference type="EC" id="2.7.13.3"/>
    </reaction>
</comment>
<dbReference type="Gene3D" id="3.30.565.10">
    <property type="entry name" value="Histidine kinase-like ATPase, C-terminal domain"/>
    <property type="match status" value="1"/>
</dbReference>
<dbReference type="CDD" id="cd00075">
    <property type="entry name" value="HATPase"/>
    <property type="match status" value="1"/>
</dbReference>
<dbReference type="SMART" id="SM00388">
    <property type="entry name" value="HisKA"/>
    <property type="match status" value="1"/>
</dbReference>
<keyword evidence="4" id="KW-0808">Transferase</keyword>
<dbReference type="SUPFAM" id="SSF47384">
    <property type="entry name" value="Homodimeric domain of signal transducing histidine kinase"/>
    <property type="match status" value="1"/>
</dbReference>
<proteinExistence type="predicted"/>
<dbReference type="EMBL" id="SNRY01000871">
    <property type="protein sequence ID" value="KAA6335666.1"/>
    <property type="molecule type" value="Genomic_DNA"/>
</dbReference>
<dbReference type="InterPro" id="IPR009057">
    <property type="entry name" value="Homeodomain-like_sf"/>
</dbReference>
<dbReference type="EC" id="2.7.13.3" evidence="2"/>
<evidence type="ECO:0000256" key="6">
    <source>
        <dbReference type="ARBA" id="ARBA00022777"/>
    </source>
</evidence>
<dbReference type="InterPro" id="IPR001789">
    <property type="entry name" value="Sig_transdc_resp-reg_receiver"/>
</dbReference>
<keyword evidence="7" id="KW-0067">ATP-binding</keyword>
<dbReference type="GO" id="GO:0005524">
    <property type="term" value="F:ATP binding"/>
    <property type="evidence" value="ECO:0007669"/>
    <property type="project" value="UniProtKB-KW"/>
</dbReference>
<keyword evidence="10" id="KW-0238">DNA-binding</keyword>
<feature type="domain" description="HTH araC/xylS-type" evidence="13">
    <location>
        <begin position="478"/>
        <end position="577"/>
    </location>
</feature>
<sequence length="584" mass="68135">TWWVKVTYILLFACLIGGIAKYITEKNRHKNELMRREHAEQINEAKLQFFINISHEIRTPMTLIISPLEKLIAENKDEEKQKVYLLIYRNAQRILRLINQLMDIRKIDKGLMAVKFSETDMVEFIDDLMQTFTYQANKRNIKFTFTHTEKQLKTWIDLNNFDKVLVNIFSNAFKFTPDNGEITITLCTGKDNNKPNTPLSDFFEIIIADTGTGIEEDKIEKIFERFYQINNIESQSGIGTGIGLHLARSLVELQHGVIYARNRTDRQGSEFIIRLPLKSAHLKNTEKEIKNKALIQLQQQIRNKSVSIDTFIPLLKEQKSKIKSKTKYRVLIVDDEKEIRKYLLTELSDTYRIFESANGKEALDFILKEKPNLVISDVMMPEMDGITLTKKMKANININFIPIILLTAKSSEEDKAEGFDIGADAYMEKPFNMELLKKLIANILENRERLEHQTIQSETNNTLIKTLILRPFDQKLYENIINIINENISDPNLNAEFLAERVGMSRVHIHRKLKELTNQSARDFIRSIRLKQAENLLSNQELTISEIAYAIGYNNLSHFSNTFREFYGMSPSEYMWKKEKKKEE</sequence>
<keyword evidence="12" id="KW-0472">Membrane</keyword>
<dbReference type="InterPro" id="IPR004358">
    <property type="entry name" value="Sig_transdc_His_kin-like_C"/>
</dbReference>
<evidence type="ECO:0000256" key="3">
    <source>
        <dbReference type="ARBA" id="ARBA00022553"/>
    </source>
</evidence>
<evidence type="ECO:0000256" key="1">
    <source>
        <dbReference type="ARBA" id="ARBA00000085"/>
    </source>
</evidence>
<keyword evidence="9" id="KW-0805">Transcription regulation</keyword>
<dbReference type="AlphaFoldDB" id="A0A5J4RNZ4"/>
<evidence type="ECO:0000256" key="4">
    <source>
        <dbReference type="ARBA" id="ARBA00022679"/>
    </source>
</evidence>
<dbReference type="SMART" id="SM00448">
    <property type="entry name" value="REC"/>
    <property type="match status" value="1"/>
</dbReference>
<dbReference type="SMART" id="SM00387">
    <property type="entry name" value="HATPase_c"/>
    <property type="match status" value="1"/>
</dbReference>
<keyword evidence="12" id="KW-1133">Transmembrane helix</keyword>
<dbReference type="InterPro" id="IPR005467">
    <property type="entry name" value="His_kinase_dom"/>
</dbReference>